<name>A0A0A2WXC3_THEFI</name>
<proteinExistence type="predicted"/>
<dbReference type="OrthoDB" id="174569at2"/>
<evidence type="ECO:0000313" key="5">
    <source>
        <dbReference type="Proteomes" id="UP000030364"/>
    </source>
</evidence>
<protein>
    <recommendedName>
        <fullName evidence="3">SLH domain-containing protein</fullName>
    </recommendedName>
</protein>
<keyword evidence="2" id="KW-0732">Signal</keyword>
<dbReference type="InterPro" id="IPR051465">
    <property type="entry name" value="Cell_Envelope_Struct_Comp"/>
</dbReference>
<dbReference type="PROSITE" id="PS51272">
    <property type="entry name" value="SLH"/>
    <property type="match status" value="3"/>
</dbReference>
<feature type="region of interest" description="Disordered" evidence="1">
    <location>
        <begin position="197"/>
        <end position="265"/>
    </location>
</feature>
<dbReference type="Proteomes" id="UP000030364">
    <property type="component" value="Unassembled WGS sequence"/>
</dbReference>
<dbReference type="STRING" id="276.THFILI_09010"/>
<gene>
    <name evidence="4" type="ORF">THFILI_09010</name>
</gene>
<evidence type="ECO:0000256" key="2">
    <source>
        <dbReference type="SAM" id="SignalP"/>
    </source>
</evidence>
<reference evidence="4 5" key="1">
    <citation type="journal article" date="2015" name="Genome Announc.">
        <title>Draft Genome Sequence of the Thermophile Thermus filiformis ATCC 43280, Producer of Carotenoid-(Di)glucoside-Branched Fatty Acid (Di)esters and Source of Hyperthermostable Enzymes of Biotechnological Interest.</title>
        <authorList>
            <person name="Mandelli F."/>
            <person name="Oliveira Ramires B."/>
            <person name="Couger M.B."/>
            <person name="Paixao D.A."/>
            <person name="Camilo C.M."/>
            <person name="Polikarpov I."/>
            <person name="Prade R."/>
            <person name="Riano-Pachon D.M."/>
            <person name="Squina F.M."/>
        </authorList>
    </citation>
    <scope>NUCLEOTIDE SEQUENCE [LARGE SCALE GENOMIC DNA]</scope>
    <source>
        <strain evidence="4 5">ATCC 43280</strain>
    </source>
</reference>
<dbReference type="InterPro" id="IPR001119">
    <property type="entry name" value="SLH_dom"/>
</dbReference>
<sequence length="495" mass="51397">MGVVMKRALALLLGTAFVLAFSDLPESNPFFPAVQAVVQRGWMQGYPDGTFKGEVVLNRYQLATALGRVLADLGVAPAPVSFPDIPRGHWALEPLGRAVALGLVSGYPDGTFRGQQELTRAQLAVVLGKLLDRLEAPKGRPLAFTDLPGSHWAAGAAARAVSLGLMSPYPDGGFRPDAPVNRFQLAQALAGLAPWVKGQAAPSQTPSGEAPAPKAGGASVSPAQAVPEAPGKGQGAPSGEAPAPKVEGAPVSPAQPAPEVPEEKLSWSGKWVGNKGGEVYLLGDKLYRVKGSELQEVAQVPEGALAALPPFALVAGGVLDLAKGRKYGPIGASDAPALPAPFGRMEEGHLALDPSGNYLLVVPARPLCDCSSRVVRLALLNTFPVGLYAEHIYLLDAPEARVAGVAWPESRKLYVLEAVAGEGRLYLVDLRGAEDLAFGVWDEPGSDLEAKGGAGVKPVAKTLVAVLPEPGRGLAVQGNELFTAGGEALLRFRLP</sequence>
<evidence type="ECO:0000259" key="3">
    <source>
        <dbReference type="PROSITE" id="PS51272"/>
    </source>
</evidence>
<accession>A0A0A2WXC3</accession>
<evidence type="ECO:0000313" key="4">
    <source>
        <dbReference type="EMBL" id="KGQ22950.2"/>
    </source>
</evidence>
<evidence type="ECO:0000256" key="1">
    <source>
        <dbReference type="SAM" id="MobiDB-lite"/>
    </source>
</evidence>
<comment type="caution">
    <text evidence="4">The sequence shown here is derived from an EMBL/GenBank/DDBJ whole genome shotgun (WGS) entry which is preliminary data.</text>
</comment>
<feature type="domain" description="SLH" evidence="3">
    <location>
        <begin position="78"/>
        <end position="141"/>
    </location>
</feature>
<dbReference type="Pfam" id="PF00395">
    <property type="entry name" value="SLH"/>
    <property type="match status" value="3"/>
</dbReference>
<feature type="domain" description="SLH" evidence="3">
    <location>
        <begin position="17"/>
        <end position="77"/>
    </location>
</feature>
<feature type="domain" description="SLH" evidence="3">
    <location>
        <begin position="142"/>
        <end position="203"/>
    </location>
</feature>
<dbReference type="AlphaFoldDB" id="A0A0A2WXC3"/>
<dbReference type="EMBL" id="JPSL02000040">
    <property type="protein sequence ID" value="KGQ22950.2"/>
    <property type="molecule type" value="Genomic_DNA"/>
</dbReference>
<feature type="signal peptide" evidence="2">
    <location>
        <begin position="1"/>
        <end position="20"/>
    </location>
</feature>
<organism evidence="4 5">
    <name type="scientific">Thermus filiformis</name>
    <dbReference type="NCBI Taxonomy" id="276"/>
    <lineage>
        <taxon>Bacteria</taxon>
        <taxon>Thermotogati</taxon>
        <taxon>Deinococcota</taxon>
        <taxon>Deinococci</taxon>
        <taxon>Thermales</taxon>
        <taxon>Thermaceae</taxon>
        <taxon>Thermus</taxon>
    </lineage>
</organism>
<dbReference type="PANTHER" id="PTHR43308">
    <property type="entry name" value="OUTER MEMBRANE PROTEIN ALPHA-RELATED"/>
    <property type="match status" value="1"/>
</dbReference>
<feature type="chain" id="PRO_5001996932" description="SLH domain-containing protein" evidence="2">
    <location>
        <begin position="21"/>
        <end position="495"/>
    </location>
</feature>
<keyword evidence="5" id="KW-1185">Reference proteome</keyword>